<dbReference type="SUPFAM" id="SSF48726">
    <property type="entry name" value="Immunoglobulin"/>
    <property type="match status" value="2"/>
</dbReference>
<proteinExistence type="predicted"/>
<dbReference type="AlphaFoldDB" id="A0AAV2QFQ1"/>
<dbReference type="SMART" id="SM00409">
    <property type="entry name" value="IG"/>
    <property type="match status" value="2"/>
</dbReference>
<dbReference type="InterPro" id="IPR036179">
    <property type="entry name" value="Ig-like_dom_sf"/>
</dbReference>
<dbReference type="Pfam" id="PF13927">
    <property type="entry name" value="Ig_3"/>
    <property type="match status" value="1"/>
</dbReference>
<dbReference type="InterPro" id="IPR037448">
    <property type="entry name" value="Zig-8"/>
</dbReference>
<dbReference type="Gene3D" id="2.60.40.10">
    <property type="entry name" value="Immunoglobulins"/>
    <property type="match status" value="2"/>
</dbReference>
<dbReference type="PROSITE" id="PS50835">
    <property type="entry name" value="IG_LIKE"/>
    <property type="match status" value="1"/>
</dbReference>
<dbReference type="InterPro" id="IPR007110">
    <property type="entry name" value="Ig-like_dom"/>
</dbReference>
<name>A0AAV2QFQ1_MEGNR</name>
<comment type="caution">
    <text evidence="3">The sequence shown here is derived from an EMBL/GenBank/DDBJ whole genome shotgun (WGS) entry which is preliminary data.</text>
</comment>
<accession>A0AAV2QFQ1</accession>
<dbReference type="EMBL" id="CAXKWB010006804">
    <property type="protein sequence ID" value="CAL4084460.1"/>
    <property type="molecule type" value="Genomic_DNA"/>
</dbReference>
<dbReference type="InterPro" id="IPR013783">
    <property type="entry name" value="Ig-like_fold"/>
</dbReference>
<keyword evidence="4" id="KW-1185">Reference proteome</keyword>
<evidence type="ECO:0000313" key="3">
    <source>
        <dbReference type="EMBL" id="CAL4084460.1"/>
    </source>
</evidence>
<dbReference type="Proteomes" id="UP001497623">
    <property type="component" value="Unassembled WGS sequence"/>
</dbReference>
<dbReference type="InterPro" id="IPR003599">
    <property type="entry name" value="Ig_sub"/>
</dbReference>
<feature type="non-terminal residue" evidence="3">
    <location>
        <position position="1"/>
    </location>
</feature>
<evidence type="ECO:0000256" key="1">
    <source>
        <dbReference type="SAM" id="Phobius"/>
    </source>
</evidence>
<dbReference type="GO" id="GO:0032589">
    <property type="term" value="C:neuron projection membrane"/>
    <property type="evidence" value="ECO:0007669"/>
    <property type="project" value="TreeGrafter"/>
</dbReference>
<evidence type="ECO:0000313" key="4">
    <source>
        <dbReference type="Proteomes" id="UP001497623"/>
    </source>
</evidence>
<dbReference type="PANTHER" id="PTHR23279">
    <property type="entry name" value="DEFECTIVE PROBOSCIS EXTENSION RESPONSE DPR -RELATED"/>
    <property type="match status" value="1"/>
</dbReference>
<protein>
    <recommendedName>
        <fullName evidence="2">Ig-like domain-containing protein</fullName>
    </recommendedName>
</protein>
<organism evidence="3 4">
    <name type="scientific">Meganyctiphanes norvegica</name>
    <name type="common">Northern krill</name>
    <name type="synonym">Thysanopoda norvegica</name>
    <dbReference type="NCBI Taxonomy" id="48144"/>
    <lineage>
        <taxon>Eukaryota</taxon>
        <taxon>Metazoa</taxon>
        <taxon>Ecdysozoa</taxon>
        <taxon>Arthropoda</taxon>
        <taxon>Crustacea</taxon>
        <taxon>Multicrustacea</taxon>
        <taxon>Malacostraca</taxon>
        <taxon>Eumalacostraca</taxon>
        <taxon>Eucarida</taxon>
        <taxon>Euphausiacea</taxon>
        <taxon>Euphausiidae</taxon>
        <taxon>Meganyctiphanes</taxon>
    </lineage>
</organism>
<keyword evidence="1" id="KW-0472">Membrane</keyword>
<feature type="transmembrane region" description="Helical" evidence="1">
    <location>
        <begin position="173"/>
        <end position="192"/>
    </location>
</feature>
<keyword evidence="1" id="KW-1133">Transmembrane helix</keyword>
<keyword evidence="1" id="KW-0812">Transmembrane</keyword>
<dbReference type="GO" id="GO:0050808">
    <property type="term" value="P:synapse organization"/>
    <property type="evidence" value="ECO:0007669"/>
    <property type="project" value="TreeGrafter"/>
</dbReference>
<feature type="domain" description="Ig-like" evidence="2">
    <location>
        <begin position="42"/>
        <end position="144"/>
    </location>
</feature>
<dbReference type="PANTHER" id="PTHR23279:SF37">
    <property type="entry name" value="DEFECTIVE PROBOSCIS EXTENSION RESPONSE 13, ISOFORM B"/>
    <property type="match status" value="1"/>
</dbReference>
<gene>
    <name evidence="3" type="ORF">MNOR_LOCUS12426</name>
</gene>
<reference evidence="3 4" key="1">
    <citation type="submission" date="2024-05" db="EMBL/GenBank/DDBJ databases">
        <authorList>
            <person name="Wallberg A."/>
        </authorList>
    </citation>
    <scope>NUCLEOTIDE SEQUENCE [LARGE SCALE GENOMIC DNA]</scope>
</reference>
<sequence>LQVHSSDDRFTINYNSWDWQLHIRYVQPRDAGQYECQVTSHPPTSLFITLEVVEAHAEILGSPEKHVRLGSLLRLVCVLHHTTEQPAYVFWYRGGHMINYDGTKSSSMVESDEHTSVLLVTSANTKHSGNYTCAPSNAKPASIRVHIIDGENPAAMQTSGVCSTVNTNERHRLVALVVIMALLVITILPFLADTNTTNTSFIECCVSRGRLPTSSRWQVFSSRKSQTQIVRCITPSEVKQEALLAPKMHQGRISTVVSTEL</sequence>
<evidence type="ECO:0000259" key="2">
    <source>
        <dbReference type="PROSITE" id="PS50835"/>
    </source>
</evidence>